<evidence type="ECO:0000313" key="2">
    <source>
        <dbReference type="EMBL" id="ARD98840.1"/>
    </source>
</evidence>
<gene>
    <name evidence="3" type="ORF">JCM5805K_1616</name>
    <name evidence="4" type="ORF">LL223_1250</name>
    <name evidence="2" type="ORF">LL275_1210</name>
</gene>
<keyword evidence="3" id="KW-0418">Kinase</keyword>
<dbReference type="AlphaFoldDB" id="A0A0A7SZY2"/>
<name>A0A0A7SZY2_LACLL</name>
<evidence type="ECO:0000313" key="3">
    <source>
        <dbReference type="EMBL" id="GAM80505.1"/>
    </source>
</evidence>
<dbReference type="RefSeq" id="WP_010905797.1">
    <property type="nucleotide sequence ID" value="NZ_BAABQR010000002.1"/>
</dbReference>
<proteinExistence type="predicted"/>
<organism evidence="3 5">
    <name type="scientific">Lactococcus lactis subsp. lactis</name>
    <name type="common">Streptococcus lactis</name>
    <dbReference type="NCBI Taxonomy" id="1360"/>
    <lineage>
        <taxon>Bacteria</taxon>
        <taxon>Bacillati</taxon>
        <taxon>Bacillota</taxon>
        <taxon>Bacilli</taxon>
        <taxon>Lactobacillales</taxon>
        <taxon>Streptococcaceae</taxon>
        <taxon>Lactococcus</taxon>
    </lineage>
</organism>
<feature type="transmembrane region" description="Helical" evidence="1">
    <location>
        <begin position="141"/>
        <end position="165"/>
    </location>
</feature>
<feature type="transmembrane region" description="Helical" evidence="1">
    <location>
        <begin position="48"/>
        <end position="72"/>
    </location>
</feature>
<feature type="transmembrane region" description="Helical" evidence="1">
    <location>
        <begin position="107"/>
        <end position="129"/>
    </location>
</feature>
<evidence type="ECO:0000313" key="6">
    <source>
        <dbReference type="Proteomes" id="UP000192085"/>
    </source>
</evidence>
<dbReference type="Proteomes" id="UP000192085">
    <property type="component" value="Chromosome"/>
</dbReference>
<reference evidence="4" key="4">
    <citation type="submission" date="2023-04" db="EMBL/GenBank/DDBJ databases">
        <authorList>
            <person name="McDonnell B."/>
        </authorList>
    </citation>
    <scope>NUCLEOTIDE SEQUENCE</scope>
    <source>
        <strain evidence="4">223</strain>
    </source>
</reference>
<keyword evidence="1" id="KW-1133">Transmembrane helix</keyword>
<feature type="transmembrane region" description="Helical" evidence="1">
    <location>
        <begin position="78"/>
        <end position="100"/>
    </location>
</feature>
<reference evidence="4" key="3">
    <citation type="journal article" date="2020" name="Mol. Microbiol.">
        <title>The CWPS Rubik's cube: Linking diversity of cell wall polysaccharide structures with the encoded biosynthetic machinery of selected Lactococcus lactis strains.</title>
        <authorList>
            <person name="Mahony J."/>
            <person name="Frantzen C."/>
            <person name="Vinogradov E."/>
            <person name="Sadovskaya I."/>
            <person name="Theodorou I."/>
            <person name="Kelleher P."/>
            <person name="Chapot-Chartier M.P."/>
            <person name="Cambillau C."/>
            <person name="Holo H."/>
            <person name="van Sinderen D."/>
        </authorList>
    </citation>
    <scope>NUCLEOTIDE SEQUENCE</scope>
    <source>
        <strain evidence="4">223</strain>
    </source>
</reference>
<reference evidence="3 5" key="1">
    <citation type="submission" date="2015-01" db="EMBL/GenBank/DDBJ databases">
        <title>Lactococcus lactis subsp.lactis JCM 5805 whole genome shotgun sequence.</title>
        <authorList>
            <person name="Fujii T."/>
            <person name="Tomita Y."/>
            <person name="Ikushima S."/>
            <person name="Fujiwara D."/>
        </authorList>
    </citation>
    <scope>NUCLEOTIDE SEQUENCE [LARGE SCALE GENOMIC DNA]</scope>
    <source>
        <strain evidence="3 5">JCM 5805</strain>
    </source>
</reference>
<accession>A0A0A7SZY2</accession>
<dbReference type="EMBL" id="CP015897">
    <property type="protein sequence ID" value="ARD98840.1"/>
    <property type="molecule type" value="Genomic_DNA"/>
</dbReference>
<evidence type="ECO:0000313" key="5">
    <source>
        <dbReference type="Proteomes" id="UP000031847"/>
    </source>
</evidence>
<dbReference type="EMBL" id="BBSI01000023">
    <property type="protein sequence ID" value="GAM80505.1"/>
    <property type="molecule type" value="Genomic_DNA"/>
</dbReference>
<sequence>MVKKSDFIWKNTKLTVRKLTLIAMTIALCSVIRFPFSYLPNITPLTTIYLLICLNIGLSEAIIIADMTIIATSVYLGMGYWVVGQLLAYSLIIFLYWLFIKIDIMKFLIMQAILCLILGLIYGIVISMFEVFVLQISSFEIYYIAGLPFDLMHGLGNFLFMILVFRPARILKRQFNSLTRFYNDDSV</sequence>
<evidence type="ECO:0000256" key="1">
    <source>
        <dbReference type="SAM" id="Phobius"/>
    </source>
</evidence>
<feature type="transmembrane region" description="Helical" evidence="1">
    <location>
        <begin position="19"/>
        <end position="36"/>
    </location>
</feature>
<protein>
    <submittedName>
        <fullName evidence="3">Archaeal adenylate kinase</fullName>
    </submittedName>
</protein>
<dbReference type="EMBL" id="CP031926">
    <property type="protein sequence ID" value="QRZ34905.1"/>
    <property type="molecule type" value="Genomic_DNA"/>
</dbReference>
<dbReference type="GO" id="GO:0016301">
    <property type="term" value="F:kinase activity"/>
    <property type="evidence" value="ECO:0007669"/>
    <property type="project" value="UniProtKB-KW"/>
</dbReference>
<dbReference type="Proteomes" id="UP000663169">
    <property type="component" value="Chromosome"/>
</dbReference>
<keyword evidence="3" id="KW-0808">Transferase</keyword>
<reference evidence="2 6" key="2">
    <citation type="journal article" date="2017" name="BMC Genomics">
        <title>Comparative and functional genomics of the Lactococcus lactis taxon; insights into evolution and niche adaptation.</title>
        <authorList>
            <person name="Kelleher P."/>
            <person name="Bottacini F."/>
            <person name="Mahony J."/>
            <person name="Kilcawley K.N."/>
            <person name="van Sinderen D."/>
        </authorList>
    </citation>
    <scope>NUCLEOTIDE SEQUENCE [LARGE SCALE GENOMIC DNA]</scope>
    <source>
        <strain evidence="2 6">275</strain>
    </source>
</reference>
<keyword evidence="1" id="KW-0472">Membrane</keyword>
<dbReference type="Gene3D" id="1.10.1760.20">
    <property type="match status" value="1"/>
</dbReference>
<evidence type="ECO:0000313" key="4">
    <source>
        <dbReference type="EMBL" id="QRZ34905.1"/>
    </source>
</evidence>
<dbReference type="Proteomes" id="UP000031847">
    <property type="component" value="Unassembled WGS sequence"/>
</dbReference>
<keyword evidence="1" id="KW-0812">Transmembrane</keyword>